<dbReference type="InterPro" id="IPR005149">
    <property type="entry name" value="Tscrpt_reg_PadR_N"/>
</dbReference>
<dbReference type="Proteomes" id="UP000005104">
    <property type="component" value="Chromosome"/>
</dbReference>
<dbReference type="PANTHER" id="PTHR33169:SF14">
    <property type="entry name" value="TRANSCRIPTIONAL REGULATOR RV3488"/>
    <property type="match status" value="1"/>
</dbReference>
<dbReference type="STRING" id="768710.DesyoDRAFT_3603"/>
<dbReference type="OrthoDB" id="9808017at2"/>
<dbReference type="InterPro" id="IPR052509">
    <property type="entry name" value="Metal_resp_DNA-bind_regulator"/>
</dbReference>
<dbReference type="EMBL" id="CM001441">
    <property type="protein sequence ID" value="EHQ90605.1"/>
    <property type="molecule type" value="Genomic_DNA"/>
</dbReference>
<dbReference type="AlphaFoldDB" id="H5Y5L8"/>
<dbReference type="InterPro" id="IPR036388">
    <property type="entry name" value="WH-like_DNA-bd_sf"/>
</dbReference>
<protein>
    <submittedName>
        <fullName evidence="2">Putative transcriptional regulator</fullName>
    </submittedName>
</protein>
<dbReference type="SUPFAM" id="SSF46785">
    <property type="entry name" value="Winged helix' DNA-binding domain"/>
    <property type="match status" value="1"/>
</dbReference>
<dbReference type="RefSeq" id="WP_007785081.1">
    <property type="nucleotide sequence ID" value="NZ_CM001441.1"/>
</dbReference>
<dbReference type="HOGENOM" id="CLU_063440_3_3_9"/>
<feature type="domain" description="Transcription regulator PadR N-terminal" evidence="1">
    <location>
        <begin position="16"/>
        <end position="90"/>
    </location>
</feature>
<name>H5Y5L8_9FIRM</name>
<dbReference type="Gene3D" id="1.10.10.10">
    <property type="entry name" value="Winged helix-like DNA-binding domain superfamily/Winged helix DNA-binding domain"/>
    <property type="match status" value="1"/>
</dbReference>
<sequence length="114" mass="13060">MPVDKSLLTGSTTMLILRLLDEMDMYGYQMIEVLSKKSNNVFELKAGTLYPLLHSLEQKEMLTSYEKVADNGKVRKYYRITKKGRKHLHEKKKEWKAYTTAVNDLLGGAGFAKA</sequence>
<reference evidence="2 3" key="1">
    <citation type="submission" date="2011-11" db="EMBL/GenBank/DDBJ databases">
        <title>The Noncontiguous Finished genome of Desulfosporosinus youngiae DSM 17734.</title>
        <authorList>
            <consortium name="US DOE Joint Genome Institute (JGI-PGF)"/>
            <person name="Lucas S."/>
            <person name="Han J."/>
            <person name="Lapidus A."/>
            <person name="Cheng J.-F."/>
            <person name="Goodwin L."/>
            <person name="Pitluck S."/>
            <person name="Peters L."/>
            <person name="Ovchinnikova G."/>
            <person name="Lu M."/>
            <person name="Land M.L."/>
            <person name="Hauser L."/>
            <person name="Pester M."/>
            <person name="Spring S."/>
            <person name="Ollivier B."/>
            <person name="Rattei T."/>
            <person name="Klenk H.-P."/>
            <person name="Wagner M."/>
            <person name="Loy A."/>
            <person name="Woyke T.J."/>
        </authorList>
    </citation>
    <scope>NUCLEOTIDE SEQUENCE [LARGE SCALE GENOMIC DNA]</scope>
    <source>
        <strain evidence="2 3">DSM 17734</strain>
    </source>
</reference>
<organism evidence="2 3">
    <name type="scientific">Desulfosporosinus youngiae DSM 17734</name>
    <dbReference type="NCBI Taxonomy" id="768710"/>
    <lineage>
        <taxon>Bacteria</taxon>
        <taxon>Bacillati</taxon>
        <taxon>Bacillota</taxon>
        <taxon>Clostridia</taxon>
        <taxon>Eubacteriales</taxon>
        <taxon>Desulfitobacteriaceae</taxon>
        <taxon>Desulfosporosinus</taxon>
    </lineage>
</organism>
<evidence type="ECO:0000313" key="3">
    <source>
        <dbReference type="Proteomes" id="UP000005104"/>
    </source>
</evidence>
<evidence type="ECO:0000259" key="1">
    <source>
        <dbReference type="Pfam" id="PF03551"/>
    </source>
</evidence>
<dbReference type="eggNOG" id="COG1695">
    <property type="taxonomic scope" value="Bacteria"/>
</dbReference>
<dbReference type="PANTHER" id="PTHR33169">
    <property type="entry name" value="PADR-FAMILY TRANSCRIPTIONAL REGULATOR"/>
    <property type="match status" value="1"/>
</dbReference>
<gene>
    <name evidence="2" type="ORF">DesyoDRAFT_3603</name>
</gene>
<accession>H5Y5L8</accession>
<dbReference type="Pfam" id="PF03551">
    <property type="entry name" value="PadR"/>
    <property type="match status" value="1"/>
</dbReference>
<keyword evidence="3" id="KW-1185">Reference proteome</keyword>
<evidence type="ECO:0000313" key="2">
    <source>
        <dbReference type="EMBL" id="EHQ90605.1"/>
    </source>
</evidence>
<proteinExistence type="predicted"/>
<dbReference type="InterPro" id="IPR036390">
    <property type="entry name" value="WH_DNA-bd_sf"/>
</dbReference>